<dbReference type="OrthoDB" id="8681008at2"/>
<evidence type="ECO:0000313" key="3">
    <source>
        <dbReference type="EMBL" id="AVJ30434.1"/>
    </source>
</evidence>
<dbReference type="AlphaFoldDB" id="A0A2S0IEL8"/>
<organism evidence="3 4">
    <name type="scientific">Achromobacter spanius</name>
    <dbReference type="NCBI Taxonomy" id="217203"/>
    <lineage>
        <taxon>Bacteria</taxon>
        <taxon>Pseudomonadati</taxon>
        <taxon>Pseudomonadota</taxon>
        <taxon>Betaproteobacteria</taxon>
        <taxon>Burkholderiales</taxon>
        <taxon>Alcaligenaceae</taxon>
        <taxon>Achromobacter</taxon>
    </lineage>
</organism>
<dbReference type="Gene3D" id="1.10.10.10">
    <property type="entry name" value="Winged helix-like DNA-binding domain superfamily/Winged helix DNA-binding domain"/>
    <property type="match status" value="1"/>
</dbReference>
<proteinExistence type="predicted"/>
<name>A0A2S0IEL8_9BURK</name>
<gene>
    <name evidence="3" type="ORF">CLM73_26870</name>
</gene>
<dbReference type="InterPro" id="IPR001867">
    <property type="entry name" value="OmpR/PhoB-type_DNA-bd"/>
</dbReference>
<sequence>MWERGSVFIMPSEDVAGWRLAAVLRQFQWDTRVFASVDALQEQLPDDAPDLLALQGPCAGIADLIGRLRHAAPGARVVWQDGGATAVQRAAALDAGVDACVPAGTEPLEWDALLRSLYRRARCGPGAWRVVSPGRVLVGPAGQRLPFTLRERAVLVRLFNAPGHCLHRENFFPAETRDPLDTARRVDVVVSRLRSKARRFNIELPLLAVRGWGYILLPEGAGRAPSGMDGA</sequence>
<evidence type="ECO:0000256" key="1">
    <source>
        <dbReference type="ARBA" id="ARBA00023125"/>
    </source>
</evidence>
<dbReference type="EMBL" id="CP023270">
    <property type="protein sequence ID" value="AVJ30434.1"/>
    <property type="molecule type" value="Genomic_DNA"/>
</dbReference>
<dbReference type="InterPro" id="IPR036388">
    <property type="entry name" value="WH-like_DNA-bd_sf"/>
</dbReference>
<dbReference type="GO" id="GO:0003677">
    <property type="term" value="F:DNA binding"/>
    <property type="evidence" value="ECO:0007669"/>
    <property type="project" value="UniProtKB-KW"/>
</dbReference>
<feature type="domain" description="OmpR/PhoB-type" evidence="2">
    <location>
        <begin position="142"/>
        <end position="216"/>
    </location>
</feature>
<dbReference type="InterPro" id="IPR016032">
    <property type="entry name" value="Sig_transdc_resp-reg_C-effctor"/>
</dbReference>
<dbReference type="SUPFAM" id="SSF46894">
    <property type="entry name" value="C-terminal effector domain of the bipartite response regulators"/>
    <property type="match status" value="1"/>
</dbReference>
<keyword evidence="4" id="KW-1185">Reference proteome</keyword>
<dbReference type="Proteomes" id="UP000239477">
    <property type="component" value="Chromosome"/>
</dbReference>
<protein>
    <submittedName>
        <fullName evidence="3">Transcriptional regulator</fullName>
    </submittedName>
</protein>
<dbReference type="SMART" id="SM00862">
    <property type="entry name" value="Trans_reg_C"/>
    <property type="match status" value="1"/>
</dbReference>
<dbReference type="GO" id="GO:0000160">
    <property type="term" value="P:phosphorelay signal transduction system"/>
    <property type="evidence" value="ECO:0007669"/>
    <property type="project" value="InterPro"/>
</dbReference>
<evidence type="ECO:0000259" key="2">
    <source>
        <dbReference type="SMART" id="SM00862"/>
    </source>
</evidence>
<evidence type="ECO:0000313" key="4">
    <source>
        <dbReference type="Proteomes" id="UP000239477"/>
    </source>
</evidence>
<dbReference type="GO" id="GO:0006355">
    <property type="term" value="P:regulation of DNA-templated transcription"/>
    <property type="evidence" value="ECO:0007669"/>
    <property type="project" value="InterPro"/>
</dbReference>
<accession>A0A2S0IEL8</accession>
<reference evidence="3 4" key="1">
    <citation type="submission" date="2017-09" db="EMBL/GenBank/DDBJ databases">
        <title>Genomic, metabolic, and phenotypic characteristics of bacterial isolates from the natural microbiome of the model nematode Caenorhabditis elegans.</title>
        <authorList>
            <person name="Zimmermann J."/>
            <person name="Obeng N."/>
            <person name="Yang W."/>
            <person name="Obeng O."/>
            <person name="Kissoyan K."/>
            <person name="Pees B."/>
            <person name="Dirksen P."/>
            <person name="Hoppner M."/>
            <person name="Franke A."/>
            <person name="Rosenstiel P."/>
            <person name="Leippe M."/>
            <person name="Dierking K."/>
            <person name="Kaleta C."/>
            <person name="Schulenburg H."/>
        </authorList>
    </citation>
    <scope>NUCLEOTIDE SEQUENCE [LARGE SCALE GENOMIC DNA]</scope>
    <source>
        <strain evidence="3 4">MYb73</strain>
    </source>
</reference>
<keyword evidence="1" id="KW-0238">DNA-binding</keyword>
<dbReference type="Pfam" id="PF00486">
    <property type="entry name" value="Trans_reg_C"/>
    <property type="match status" value="1"/>
</dbReference>